<evidence type="ECO:0000256" key="4">
    <source>
        <dbReference type="ARBA" id="ARBA00022723"/>
    </source>
</evidence>
<comment type="caution">
    <text evidence="11">The sequence shown here is derived from an EMBL/GenBank/DDBJ whole genome shotgun (WGS) entry which is preliminary data.</text>
</comment>
<dbReference type="GO" id="GO:0050660">
    <property type="term" value="F:flavin adenine dinucleotide binding"/>
    <property type="evidence" value="ECO:0007669"/>
    <property type="project" value="TreeGrafter"/>
</dbReference>
<protein>
    <submittedName>
        <fullName evidence="11">2Fe-2S iron-sulfur cluster binding domain-containing protein</fullName>
    </submittedName>
</protein>
<dbReference type="CDD" id="cd06214">
    <property type="entry name" value="PA_degradation_oxidoreductase_like"/>
    <property type="match status" value="1"/>
</dbReference>
<keyword evidence="3" id="KW-0001">2Fe-2S</keyword>
<dbReference type="InterPro" id="IPR050415">
    <property type="entry name" value="MRET"/>
</dbReference>
<dbReference type="GO" id="GO:0046872">
    <property type="term" value="F:metal ion binding"/>
    <property type="evidence" value="ECO:0007669"/>
    <property type="project" value="UniProtKB-KW"/>
</dbReference>
<dbReference type="InterPro" id="IPR039261">
    <property type="entry name" value="FNR_nucleotide-bd"/>
</dbReference>
<dbReference type="InterPro" id="IPR008333">
    <property type="entry name" value="Cbr1-like_FAD-bd_dom"/>
</dbReference>
<dbReference type="PANTHER" id="PTHR47354">
    <property type="entry name" value="NADH OXIDOREDUCTASE HCR"/>
    <property type="match status" value="1"/>
</dbReference>
<sequence>MYTLKISAIIPQPNDSITFEFEAVGQPYPNYKAGQFLTLVFNFNGRELRRSYSFNSAPGLKEPLSITVKRVDNGEISRHLHHNLTVGDLVEALAPQGIFIYEPTAEFKTVFLFAAGIGITPLYSVLKTALTENPAVKVVLVYSNSSENKTPFLQELKEWELKYPDRLTIIWAFSSNKNLLRARLNRDFIQLILKEHLPENKADAIFYTCGPVIYMDLCKFTLLGMGFDAQQIKRETFLLPENEEDEDDETEKIVDKTNYTIKLTFQNQTYAITVPYDQSILNAGLAQGIDLPYSCKSGMCSTCISSCSAGNVRMDYNEILTDGDLAKGRILLCTGHPTEDGTVVEV</sequence>
<evidence type="ECO:0000256" key="2">
    <source>
        <dbReference type="ARBA" id="ARBA00022630"/>
    </source>
</evidence>
<dbReference type="InterPro" id="IPR001041">
    <property type="entry name" value="2Fe-2S_ferredoxin-type"/>
</dbReference>
<dbReference type="PROSITE" id="PS51085">
    <property type="entry name" value="2FE2S_FER_2"/>
    <property type="match status" value="1"/>
</dbReference>
<dbReference type="Pfam" id="PF00970">
    <property type="entry name" value="FAD_binding_6"/>
    <property type="match status" value="1"/>
</dbReference>
<keyword evidence="8" id="KW-0411">Iron-sulfur</keyword>
<keyword evidence="6" id="KW-0560">Oxidoreductase</keyword>
<dbReference type="Proteomes" id="UP000679691">
    <property type="component" value="Unassembled WGS sequence"/>
</dbReference>
<feature type="domain" description="FAD-binding FR-type" evidence="10">
    <location>
        <begin position="1"/>
        <end position="102"/>
    </location>
</feature>
<keyword evidence="2" id="KW-0285">Flavoprotein</keyword>
<dbReference type="SUPFAM" id="SSF54292">
    <property type="entry name" value="2Fe-2S ferredoxin-like"/>
    <property type="match status" value="1"/>
</dbReference>
<dbReference type="InterPro" id="IPR036010">
    <property type="entry name" value="2Fe-2S_ferredoxin-like_sf"/>
</dbReference>
<name>A0A8T4H776_9SPHI</name>
<organism evidence="11 12">
    <name type="scientific">Rhinopithecimicrobium faecis</name>
    <dbReference type="NCBI Taxonomy" id="2820698"/>
    <lineage>
        <taxon>Bacteria</taxon>
        <taxon>Pseudomonadati</taxon>
        <taxon>Bacteroidota</taxon>
        <taxon>Sphingobacteriia</taxon>
        <taxon>Sphingobacteriales</taxon>
        <taxon>Sphingobacteriaceae</taxon>
        <taxon>Rhinopithecimicrobium</taxon>
    </lineage>
</organism>
<dbReference type="PANTHER" id="PTHR47354:SF8">
    <property type="entry name" value="1,2-PHENYLACETYL-COA EPOXIDASE, SUBUNIT E"/>
    <property type="match status" value="1"/>
</dbReference>
<evidence type="ECO:0000256" key="3">
    <source>
        <dbReference type="ARBA" id="ARBA00022714"/>
    </source>
</evidence>
<dbReference type="InterPro" id="IPR017938">
    <property type="entry name" value="Riboflavin_synthase-like_b-brl"/>
</dbReference>
<dbReference type="GO" id="GO:0016491">
    <property type="term" value="F:oxidoreductase activity"/>
    <property type="evidence" value="ECO:0007669"/>
    <property type="project" value="UniProtKB-KW"/>
</dbReference>
<proteinExistence type="predicted"/>
<keyword evidence="7" id="KW-0408">Iron</keyword>
<dbReference type="PROSITE" id="PS00197">
    <property type="entry name" value="2FE2S_FER_1"/>
    <property type="match status" value="1"/>
</dbReference>
<evidence type="ECO:0000259" key="9">
    <source>
        <dbReference type="PROSITE" id="PS51085"/>
    </source>
</evidence>
<evidence type="ECO:0000256" key="6">
    <source>
        <dbReference type="ARBA" id="ARBA00023002"/>
    </source>
</evidence>
<reference evidence="11" key="1">
    <citation type="submission" date="2021-03" db="EMBL/GenBank/DDBJ databases">
        <authorList>
            <person name="Lu T."/>
            <person name="Wang Q."/>
            <person name="Han X."/>
        </authorList>
    </citation>
    <scope>NUCLEOTIDE SEQUENCE</scope>
    <source>
        <strain evidence="11">WQ 2009</strain>
    </source>
</reference>
<feature type="domain" description="2Fe-2S ferredoxin-type" evidence="9">
    <location>
        <begin position="259"/>
        <end position="346"/>
    </location>
</feature>
<dbReference type="Gene3D" id="3.10.20.30">
    <property type="match status" value="1"/>
</dbReference>
<comment type="cofactor">
    <cofactor evidence="1">
        <name>FAD</name>
        <dbReference type="ChEBI" id="CHEBI:57692"/>
    </cofactor>
</comment>
<dbReference type="InterPro" id="IPR012675">
    <property type="entry name" value="Beta-grasp_dom_sf"/>
</dbReference>
<keyword evidence="12" id="KW-1185">Reference proteome</keyword>
<dbReference type="EMBL" id="JAGKSB010000004">
    <property type="protein sequence ID" value="MBP3942970.1"/>
    <property type="molecule type" value="Genomic_DNA"/>
</dbReference>
<dbReference type="PROSITE" id="PS51384">
    <property type="entry name" value="FAD_FR"/>
    <property type="match status" value="1"/>
</dbReference>
<dbReference type="Pfam" id="PF00111">
    <property type="entry name" value="Fer2"/>
    <property type="match status" value="1"/>
</dbReference>
<dbReference type="InterPro" id="IPR001433">
    <property type="entry name" value="OxRdtase_FAD/NAD-bd"/>
</dbReference>
<dbReference type="GO" id="GO:0051537">
    <property type="term" value="F:2 iron, 2 sulfur cluster binding"/>
    <property type="evidence" value="ECO:0007669"/>
    <property type="project" value="UniProtKB-KW"/>
</dbReference>
<keyword evidence="4" id="KW-0479">Metal-binding</keyword>
<dbReference type="SUPFAM" id="SSF52343">
    <property type="entry name" value="Ferredoxin reductase-like, C-terminal NADP-linked domain"/>
    <property type="match status" value="1"/>
</dbReference>
<accession>A0A8T4H776</accession>
<dbReference type="AlphaFoldDB" id="A0A8T4H776"/>
<dbReference type="RefSeq" id="WP_353546457.1">
    <property type="nucleotide sequence ID" value="NZ_JAGKSB010000004.1"/>
</dbReference>
<dbReference type="PRINTS" id="PR00406">
    <property type="entry name" value="CYTB5RDTASE"/>
</dbReference>
<evidence type="ECO:0000259" key="10">
    <source>
        <dbReference type="PROSITE" id="PS51384"/>
    </source>
</evidence>
<evidence type="ECO:0000256" key="5">
    <source>
        <dbReference type="ARBA" id="ARBA00022827"/>
    </source>
</evidence>
<dbReference type="InterPro" id="IPR006058">
    <property type="entry name" value="2Fe2S_fd_BS"/>
</dbReference>
<dbReference type="InterPro" id="IPR017927">
    <property type="entry name" value="FAD-bd_FR_type"/>
</dbReference>
<evidence type="ECO:0000313" key="12">
    <source>
        <dbReference type="Proteomes" id="UP000679691"/>
    </source>
</evidence>
<dbReference type="Pfam" id="PF00175">
    <property type="entry name" value="NAD_binding_1"/>
    <property type="match status" value="1"/>
</dbReference>
<dbReference type="CDD" id="cd00207">
    <property type="entry name" value="fer2"/>
    <property type="match status" value="1"/>
</dbReference>
<dbReference type="SUPFAM" id="SSF63380">
    <property type="entry name" value="Riboflavin synthase domain-like"/>
    <property type="match status" value="1"/>
</dbReference>
<dbReference type="Gene3D" id="3.40.50.80">
    <property type="entry name" value="Nucleotide-binding domain of ferredoxin-NADP reductase (FNR) module"/>
    <property type="match status" value="1"/>
</dbReference>
<evidence type="ECO:0000313" key="11">
    <source>
        <dbReference type="EMBL" id="MBP3942970.1"/>
    </source>
</evidence>
<evidence type="ECO:0000256" key="8">
    <source>
        <dbReference type="ARBA" id="ARBA00023014"/>
    </source>
</evidence>
<evidence type="ECO:0000256" key="7">
    <source>
        <dbReference type="ARBA" id="ARBA00023004"/>
    </source>
</evidence>
<gene>
    <name evidence="11" type="ORF">J5U18_05215</name>
</gene>
<keyword evidence="5" id="KW-0274">FAD</keyword>
<dbReference type="Gene3D" id="2.40.30.10">
    <property type="entry name" value="Translation factors"/>
    <property type="match status" value="1"/>
</dbReference>
<evidence type="ECO:0000256" key="1">
    <source>
        <dbReference type="ARBA" id="ARBA00001974"/>
    </source>
</evidence>